<reference evidence="1" key="1">
    <citation type="submission" date="2013-12" db="EMBL/GenBank/DDBJ databases">
        <authorList>
            <person name="Aslett M."/>
        </authorList>
    </citation>
    <scope>NUCLEOTIDE SEQUENCE [LARGE SCALE GENOMIC DNA]</scope>
    <source>
        <strain evidence="1">Lindley</strain>
    </source>
</reference>
<proteinExistence type="predicted"/>
<dbReference type="AlphaFoldDB" id="A0A183BVM1"/>
<dbReference type="Proteomes" id="UP000050741">
    <property type="component" value="Unassembled WGS sequence"/>
</dbReference>
<accession>A0A183BVM1</accession>
<reference evidence="1" key="2">
    <citation type="submission" date="2014-05" db="EMBL/GenBank/DDBJ databases">
        <title>The genome and life-stage specific transcriptomes of Globodera pallida elucidate key aspects of plant parasitism by a cyst nematode.</title>
        <authorList>
            <person name="Cotton J.A."/>
            <person name="Lilley C.J."/>
            <person name="Jones L.M."/>
            <person name="Kikuchi T."/>
            <person name="Reid A.J."/>
            <person name="Thorpe P."/>
            <person name="Tsai I.J."/>
            <person name="Beasley H."/>
            <person name="Blok V."/>
            <person name="Cock P.J.A."/>
            <person name="Van den Akker S.E."/>
            <person name="Holroyd N."/>
            <person name="Hunt M."/>
            <person name="Mantelin S."/>
            <person name="Naghra H."/>
            <person name="Pain A."/>
            <person name="Palomares-Rius J.E."/>
            <person name="Zarowiecki M."/>
            <person name="Berriman M."/>
            <person name="Jones J.T."/>
            <person name="Urwin P.E."/>
        </authorList>
    </citation>
    <scope>NUCLEOTIDE SEQUENCE [LARGE SCALE GENOMIC DNA]</scope>
    <source>
        <strain evidence="1">Lindley</strain>
    </source>
</reference>
<protein>
    <submittedName>
        <fullName evidence="2">Uncharacterized protein</fullName>
    </submittedName>
</protein>
<sequence>MNELRVNELAGKELGFVRFFMILQLPQQYHGKSRGRESRQPSNPLITSHFGRSSFRMHFDNGFLIQKIFQSTTVYRAFIDTVIKTIR</sequence>
<organism evidence="1 2">
    <name type="scientific">Globodera pallida</name>
    <name type="common">Potato cyst nematode worm</name>
    <name type="synonym">Heterodera pallida</name>
    <dbReference type="NCBI Taxonomy" id="36090"/>
    <lineage>
        <taxon>Eukaryota</taxon>
        <taxon>Metazoa</taxon>
        <taxon>Ecdysozoa</taxon>
        <taxon>Nematoda</taxon>
        <taxon>Chromadorea</taxon>
        <taxon>Rhabditida</taxon>
        <taxon>Tylenchina</taxon>
        <taxon>Tylenchomorpha</taxon>
        <taxon>Tylenchoidea</taxon>
        <taxon>Heteroderidae</taxon>
        <taxon>Heteroderinae</taxon>
        <taxon>Globodera</taxon>
    </lineage>
</organism>
<evidence type="ECO:0000313" key="2">
    <source>
        <dbReference type="WBParaSite" id="GPLIN_000465900"/>
    </source>
</evidence>
<keyword evidence="1" id="KW-1185">Reference proteome</keyword>
<reference evidence="2" key="3">
    <citation type="submission" date="2016-06" db="UniProtKB">
        <authorList>
            <consortium name="WormBaseParasite"/>
        </authorList>
    </citation>
    <scope>IDENTIFICATION</scope>
</reference>
<evidence type="ECO:0000313" key="1">
    <source>
        <dbReference type="Proteomes" id="UP000050741"/>
    </source>
</evidence>
<dbReference type="WBParaSite" id="GPLIN_000465900">
    <property type="protein sequence ID" value="GPLIN_000465900"/>
    <property type="gene ID" value="GPLIN_000465900"/>
</dbReference>
<name>A0A183BVM1_GLOPA</name>